<evidence type="ECO:0000256" key="2">
    <source>
        <dbReference type="ARBA" id="ARBA00037999"/>
    </source>
</evidence>
<evidence type="ECO:0000256" key="5">
    <source>
        <dbReference type="RuleBase" id="RU004508"/>
    </source>
</evidence>
<feature type="modified residue" description="N6-(pyridoxal phosphate)lysine" evidence="4">
    <location>
        <position position="185"/>
    </location>
</feature>
<dbReference type="InterPro" id="IPR000653">
    <property type="entry name" value="DegT/StrS_aminotransferase"/>
</dbReference>
<evidence type="ECO:0000313" key="7">
    <source>
        <dbReference type="Proteomes" id="UP000712157"/>
    </source>
</evidence>
<name>A0A949K0N6_9FIRM</name>
<feature type="active site" description="Proton acceptor" evidence="3">
    <location>
        <position position="185"/>
    </location>
</feature>
<dbReference type="InterPro" id="IPR015421">
    <property type="entry name" value="PyrdxlP-dep_Trfase_major"/>
</dbReference>
<comment type="caution">
    <text evidence="6">The sequence shown here is derived from an EMBL/GenBank/DDBJ whole genome shotgun (WGS) entry which is preliminary data.</text>
</comment>
<dbReference type="PIRSF" id="PIRSF000390">
    <property type="entry name" value="PLP_StrS"/>
    <property type="match status" value="1"/>
</dbReference>
<keyword evidence="6" id="KW-0808">Transferase</keyword>
<proteinExistence type="inferred from homology"/>
<accession>A0A949K0N6</accession>
<dbReference type="CDD" id="cd00616">
    <property type="entry name" value="AHBA_syn"/>
    <property type="match status" value="1"/>
</dbReference>
<keyword evidence="1 4" id="KW-0663">Pyridoxal phosphate</keyword>
<dbReference type="SUPFAM" id="SSF53383">
    <property type="entry name" value="PLP-dependent transferases"/>
    <property type="match status" value="1"/>
</dbReference>
<dbReference type="Proteomes" id="UP000712157">
    <property type="component" value="Unassembled WGS sequence"/>
</dbReference>
<dbReference type="InterPro" id="IPR015424">
    <property type="entry name" value="PyrdxlP-dep_Trfase"/>
</dbReference>
<dbReference type="Gene3D" id="3.90.1150.10">
    <property type="entry name" value="Aspartate Aminotransferase, domain 1"/>
    <property type="match status" value="1"/>
</dbReference>
<dbReference type="InterPro" id="IPR015422">
    <property type="entry name" value="PyrdxlP-dep_Trfase_small"/>
</dbReference>
<protein>
    <submittedName>
        <fullName evidence="6">DegT/DnrJ/EryC1/StrS family aminotransferase</fullName>
    </submittedName>
</protein>
<dbReference type="PANTHER" id="PTHR30244">
    <property type="entry name" value="TRANSAMINASE"/>
    <property type="match status" value="1"/>
</dbReference>
<dbReference type="RefSeq" id="WP_158346196.1">
    <property type="nucleotide sequence ID" value="NZ_JAHQCW010000011.1"/>
</dbReference>
<evidence type="ECO:0000256" key="3">
    <source>
        <dbReference type="PIRSR" id="PIRSR000390-1"/>
    </source>
</evidence>
<dbReference type="GO" id="GO:0030170">
    <property type="term" value="F:pyridoxal phosphate binding"/>
    <property type="evidence" value="ECO:0007669"/>
    <property type="project" value="TreeGrafter"/>
</dbReference>
<keyword evidence="7" id="KW-1185">Reference proteome</keyword>
<dbReference type="Pfam" id="PF01041">
    <property type="entry name" value="DegT_DnrJ_EryC1"/>
    <property type="match status" value="1"/>
</dbReference>
<dbReference type="Gene3D" id="3.40.640.10">
    <property type="entry name" value="Type I PLP-dependent aspartate aminotransferase-like (Major domain)"/>
    <property type="match status" value="1"/>
</dbReference>
<evidence type="ECO:0000256" key="1">
    <source>
        <dbReference type="ARBA" id="ARBA00022898"/>
    </source>
</evidence>
<gene>
    <name evidence="6" type="ORF">KTH89_08545</name>
</gene>
<evidence type="ECO:0000256" key="4">
    <source>
        <dbReference type="PIRSR" id="PIRSR000390-2"/>
    </source>
</evidence>
<keyword evidence="6" id="KW-0032">Aminotransferase</keyword>
<reference evidence="6" key="1">
    <citation type="submission" date="2021-06" db="EMBL/GenBank/DDBJ databases">
        <title>Description of novel taxa of the family Lachnospiraceae.</title>
        <authorList>
            <person name="Chaplin A.V."/>
            <person name="Sokolova S.R."/>
            <person name="Pikina A.P."/>
            <person name="Korzhanova M."/>
            <person name="Belova V."/>
            <person name="Korostin D."/>
            <person name="Efimov B.A."/>
        </authorList>
    </citation>
    <scope>NUCLEOTIDE SEQUENCE</scope>
    <source>
        <strain evidence="6">ASD5720</strain>
    </source>
</reference>
<evidence type="ECO:0000313" key="6">
    <source>
        <dbReference type="EMBL" id="MBU9736585.1"/>
    </source>
</evidence>
<dbReference type="PANTHER" id="PTHR30244:SF36">
    <property type="entry name" value="3-OXO-GLUCOSE-6-PHOSPHATE:GLUTAMATE AMINOTRANSFERASE"/>
    <property type="match status" value="1"/>
</dbReference>
<organism evidence="6 7">
    <name type="scientific">Diplocloster agilis</name>
    <dbReference type="NCBI Taxonomy" id="2850323"/>
    <lineage>
        <taxon>Bacteria</taxon>
        <taxon>Bacillati</taxon>
        <taxon>Bacillota</taxon>
        <taxon>Clostridia</taxon>
        <taxon>Lachnospirales</taxon>
        <taxon>Lachnospiraceae</taxon>
        <taxon>Diplocloster</taxon>
    </lineage>
</organism>
<sequence length="365" mass="41297">MKIMPNRMDRGFYLYQQEFEDKALEVLRSGWYVLGKEVEAFEQEFAAYTGGGYCVGLASGLDALWIAFRLLGIGAGDEVIVQGNTYIASVMGVTINGATPVFVEPDAYYNMDSARIEAKITERTRAILVTHLYGQASHMDEIMRIAGKYRLKVVEDCAQSHGACYQGQMTGTFGDVGCFSFYPSKNLGAFGDGGAVVVKEESLAREFRIFRNYGSEKRYHNKVVGANSRLDELQAGLLRVRLSHLEELTKEKEKIANRYLREIRNPDVILPEVREKATSVWHQFVIRCENRAGLIDYLNAREIGTIIHYPIPPHLSEAYRYLGHKDGDFPITEQYANEVLSIPMYNGMTDEEQQIVIDAINQWRA</sequence>
<dbReference type="GO" id="GO:0000271">
    <property type="term" value="P:polysaccharide biosynthetic process"/>
    <property type="evidence" value="ECO:0007669"/>
    <property type="project" value="TreeGrafter"/>
</dbReference>
<dbReference type="GO" id="GO:0008483">
    <property type="term" value="F:transaminase activity"/>
    <property type="evidence" value="ECO:0007669"/>
    <property type="project" value="UniProtKB-KW"/>
</dbReference>
<dbReference type="EMBL" id="JAHQCW010000011">
    <property type="protein sequence ID" value="MBU9736585.1"/>
    <property type="molecule type" value="Genomic_DNA"/>
</dbReference>
<dbReference type="AlphaFoldDB" id="A0A949K0N6"/>
<comment type="similarity">
    <text evidence="2 5">Belongs to the DegT/DnrJ/EryC1 family.</text>
</comment>